<dbReference type="EMBL" id="CP108057">
    <property type="protein sequence ID" value="WUO44490.1"/>
    <property type="molecule type" value="Genomic_DNA"/>
</dbReference>
<gene>
    <name evidence="1" type="ORF">OHU17_00970</name>
</gene>
<evidence type="ECO:0000313" key="2">
    <source>
        <dbReference type="Proteomes" id="UP001432075"/>
    </source>
</evidence>
<sequence>MATDSADVPPVIGAPAVVSGPLTSACTGDSVRPVARTPQGHIRETFPEAGDTMGVSVHEGVVPLRDPTAATTPAWLLAEVTGLDVVTAVIEELTVQDG</sequence>
<organism evidence="1 2">
    <name type="scientific">Streptomyces goshikiensis</name>
    <dbReference type="NCBI Taxonomy" id="1942"/>
    <lineage>
        <taxon>Bacteria</taxon>
        <taxon>Bacillati</taxon>
        <taxon>Actinomycetota</taxon>
        <taxon>Actinomycetes</taxon>
        <taxon>Kitasatosporales</taxon>
        <taxon>Streptomycetaceae</taxon>
        <taxon>Streptomyces</taxon>
    </lineage>
</organism>
<protein>
    <submittedName>
        <fullName evidence="1">Uncharacterized protein</fullName>
    </submittedName>
</protein>
<reference evidence="1" key="1">
    <citation type="submission" date="2022-10" db="EMBL/GenBank/DDBJ databases">
        <title>The complete genomes of actinobacterial strains from the NBC collection.</title>
        <authorList>
            <person name="Joergensen T.S."/>
            <person name="Alvarez Arevalo M."/>
            <person name="Sterndorff E.B."/>
            <person name="Faurdal D."/>
            <person name="Vuksanovic O."/>
            <person name="Mourched A.-S."/>
            <person name="Charusanti P."/>
            <person name="Shaw S."/>
            <person name="Blin K."/>
            <person name="Weber T."/>
        </authorList>
    </citation>
    <scope>NUCLEOTIDE SEQUENCE</scope>
    <source>
        <strain evidence="1">NBC_00283</strain>
    </source>
</reference>
<evidence type="ECO:0000313" key="1">
    <source>
        <dbReference type="EMBL" id="WUO44490.1"/>
    </source>
</evidence>
<accession>A0ABZ1RDC8</accession>
<dbReference type="Proteomes" id="UP001432075">
    <property type="component" value="Chromosome"/>
</dbReference>
<dbReference type="RefSeq" id="WP_328774925.1">
    <property type="nucleotide sequence ID" value="NZ_CP108057.1"/>
</dbReference>
<proteinExistence type="predicted"/>
<keyword evidence="2" id="KW-1185">Reference proteome</keyword>
<name>A0ABZ1RDC8_9ACTN</name>